<sequence>MASYLLFAVLVGLALPLQAGINSQLRTHIGHPLWAAFVSFSVGTCVLALMLAVSRVGLPVAGWIGRVPFWLWTGGLLGATFVTSAVVLAPRLGAATLVAAVVAGQMVGSLLLDHYGVVGYPQHSLSIERVIGVMLVMTGVALIQYR</sequence>
<proteinExistence type="predicted"/>
<dbReference type="InterPro" id="IPR006750">
    <property type="entry name" value="YdcZ"/>
</dbReference>
<keyword evidence="1" id="KW-0812">Transmembrane</keyword>
<feature type="transmembrane region" description="Helical" evidence="1">
    <location>
        <begin position="35"/>
        <end position="57"/>
    </location>
</feature>
<dbReference type="Pfam" id="PF04657">
    <property type="entry name" value="DMT_YdcZ"/>
    <property type="match status" value="1"/>
</dbReference>
<dbReference type="AlphaFoldDB" id="A0A381VCN9"/>
<evidence type="ECO:0000256" key="1">
    <source>
        <dbReference type="SAM" id="Phobius"/>
    </source>
</evidence>
<reference evidence="2" key="1">
    <citation type="submission" date="2018-05" db="EMBL/GenBank/DDBJ databases">
        <authorList>
            <person name="Lanie J.A."/>
            <person name="Ng W.-L."/>
            <person name="Kazmierczak K.M."/>
            <person name="Andrzejewski T.M."/>
            <person name="Davidsen T.M."/>
            <person name="Wayne K.J."/>
            <person name="Tettelin H."/>
            <person name="Glass J.I."/>
            <person name="Rusch D."/>
            <person name="Podicherti R."/>
            <person name="Tsui H.-C.T."/>
            <person name="Winkler M.E."/>
        </authorList>
    </citation>
    <scope>NUCLEOTIDE SEQUENCE</scope>
</reference>
<protein>
    <recommendedName>
        <fullName evidence="3">EamA domain-containing protein</fullName>
    </recommendedName>
</protein>
<name>A0A381VCN9_9ZZZZ</name>
<feature type="transmembrane region" description="Helical" evidence="1">
    <location>
        <begin position="127"/>
        <end position="145"/>
    </location>
</feature>
<keyword evidence="1" id="KW-1133">Transmembrane helix</keyword>
<dbReference type="GO" id="GO:0005886">
    <property type="term" value="C:plasma membrane"/>
    <property type="evidence" value="ECO:0007669"/>
    <property type="project" value="TreeGrafter"/>
</dbReference>
<accession>A0A381VCN9</accession>
<evidence type="ECO:0000313" key="2">
    <source>
        <dbReference type="EMBL" id="SVA37771.1"/>
    </source>
</evidence>
<organism evidence="2">
    <name type="scientific">marine metagenome</name>
    <dbReference type="NCBI Taxonomy" id="408172"/>
    <lineage>
        <taxon>unclassified sequences</taxon>
        <taxon>metagenomes</taxon>
        <taxon>ecological metagenomes</taxon>
    </lineage>
</organism>
<feature type="transmembrane region" description="Helical" evidence="1">
    <location>
        <begin position="69"/>
        <end position="88"/>
    </location>
</feature>
<dbReference type="PANTHER" id="PTHR34821">
    <property type="entry name" value="INNER MEMBRANE PROTEIN YDCZ"/>
    <property type="match status" value="1"/>
</dbReference>
<keyword evidence="1" id="KW-0472">Membrane</keyword>
<dbReference type="PANTHER" id="PTHR34821:SF2">
    <property type="entry name" value="INNER MEMBRANE PROTEIN YDCZ"/>
    <property type="match status" value="1"/>
</dbReference>
<feature type="transmembrane region" description="Helical" evidence="1">
    <location>
        <begin position="94"/>
        <end position="115"/>
    </location>
</feature>
<evidence type="ECO:0008006" key="3">
    <source>
        <dbReference type="Google" id="ProtNLM"/>
    </source>
</evidence>
<gene>
    <name evidence="2" type="ORF">METZ01_LOCUS90625</name>
</gene>
<dbReference type="EMBL" id="UINC01008390">
    <property type="protein sequence ID" value="SVA37771.1"/>
    <property type="molecule type" value="Genomic_DNA"/>
</dbReference>